<evidence type="ECO:0000256" key="3">
    <source>
        <dbReference type="ARBA" id="ARBA00022884"/>
    </source>
</evidence>
<dbReference type="InterPro" id="IPR001014">
    <property type="entry name" value="Ribosomal_uL23_CS"/>
</dbReference>
<dbReference type="InterPro" id="IPR012678">
    <property type="entry name" value="Ribosomal_uL23/eL15/eS24_sf"/>
</dbReference>
<dbReference type="PROSITE" id="PS00050">
    <property type="entry name" value="RIBOSOMAL_L23"/>
    <property type="match status" value="1"/>
</dbReference>
<dbReference type="Proteomes" id="UP000245086">
    <property type="component" value="Unassembled WGS sequence"/>
</dbReference>
<proteinExistence type="inferred from homology"/>
<protein>
    <recommendedName>
        <fullName evidence="6">Large ribosomal subunit protein uL23</fullName>
    </recommendedName>
</protein>
<gene>
    <name evidence="6 8" type="primary">rplW</name>
    <name evidence="8" type="ORF">PbB2_02207</name>
</gene>
<keyword evidence="2 6" id="KW-0699">rRNA-binding</keyword>
<evidence type="ECO:0000313" key="8">
    <source>
        <dbReference type="EMBL" id="GBF58521.1"/>
    </source>
</evidence>
<dbReference type="NCBIfam" id="NF004359">
    <property type="entry name" value="PRK05738.1-3"/>
    <property type="match status" value="1"/>
</dbReference>
<dbReference type="GO" id="GO:0019843">
    <property type="term" value="F:rRNA binding"/>
    <property type="evidence" value="ECO:0007669"/>
    <property type="project" value="UniProtKB-UniRule"/>
</dbReference>
<dbReference type="GO" id="GO:0006412">
    <property type="term" value="P:translation"/>
    <property type="evidence" value="ECO:0007669"/>
    <property type="project" value="UniProtKB-UniRule"/>
</dbReference>
<keyword evidence="4 6" id="KW-0689">Ribosomal protein</keyword>
<dbReference type="SUPFAM" id="SSF54189">
    <property type="entry name" value="Ribosomal proteins S24e, L23 and L15e"/>
    <property type="match status" value="1"/>
</dbReference>
<evidence type="ECO:0000256" key="5">
    <source>
        <dbReference type="ARBA" id="ARBA00023274"/>
    </source>
</evidence>
<comment type="caution">
    <text evidence="8">The sequence shown here is derived from an EMBL/GenBank/DDBJ whole genome shotgun (WGS) entry which is preliminary data.</text>
</comment>
<dbReference type="AlphaFoldDB" id="A0A2P2EBV2"/>
<reference evidence="8 9" key="1">
    <citation type="journal article" date="2018" name="Genome Announc.">
        <title>Draft Genome Sequence of "Candidatus Phycosocius bacilliformis," an Alphaproteobacterial Ectosymbiont of the Hydrocarbon-Producing Green Alga Botryococcus braunii.</title>
        <authorList>
            <person name="Tanabe Y."/>
            <person name="Yamaguchi H."/>
            <person name="Watanabe M.M."/>
        </authorList>
    </citation>
    <scope>NUCLEOTIDE SEQUENCE [LARGE SCALE GENOMIC DNA]</scope>
    <source>
        <strain evidence="8 9">BOTRYCO-2</strain>
    </source>
</reference>
<dbReference type="InterPro" id="IPR013025">
    <property type="entry name" value="Ribosomal_uL23-like"/>
</dbReference>
<evidence type="ECO:0000256" key="2">
    <source>
        <dbReference type="ARBA" id="ARBA00022730"/>
    </source>
</evidence>
<comment type="subunit">
    <text evidence="6">Part of the 50S ribosomal subunit. Contacts protein L29, and trigger factor when it is bound to the ribosome.</text>
</comment>
<dbReference type="OrthoDB" id="9793353at2"/>
<dbReference type="NCBIfam" id="NF004360">
    <property type="entry name" value="PRK05738.1-5"/>
    <property type="match status" value="1"/>
</dbReference>
<keyword evidence="5 6" id="KW-0687">Ribonucleoprotein</keyword>
<name>A0A2P2EBV2_9PROT</name>
<organism evidence="8 9">
    <name type="scientific">Candidatus Phycosocius bacilliformis</name>
    <dbReference type="NCBI Taxonomy" id="1445552"/>
    <lineage>
        <taxon>Bacteria</taxon>
        <taxon>Pseudomonadati</taxon>
        <taxon>Pseudomonadota</taxon>
        <taxon>Alphaproteobacteria</taxon>
        <taxon>Caulobacterales</taxon>
        <taxon>Caulobacterales incertae sedis</taxon>
        <taxon>Candidatus Phycosocius</taxon>
    </lineage>
</organism>
<evidence type="ECO:0000313" key="9">
    <source>
        <dbReference type="Proteomes" id="UP000245086"/>
    </source>
</evidence>
<keyword evidence="9" id="KW-1185">Reference proteome</keyword>
<dbReference type="HAMAP" id="MF_01369_B">
    <property type="entry name" value="Ribosomal_uL23_B"/>
    <property type="match status" value="1"/>
</dbReference>
<accession>A0A2P2EBV2</accession>
<keyword evidence="3 6" id="KW-0694">RNA-binding</keyword>
<dbReference type="Pfam" id="PF00276">
    <property type="entry name" value="Ribosomal_L23"/>
    <property type="match status" value="1"/>
</dbReference>
<dbReference type="GO" id="GO:0005840">
    <property type="term" value="C:ribosome"/>
    <property type="evidence" value="ECO:0007669"/>
    <property type="project" value="UniProtKB-KW"/>
</dbReference>
<dbReference type="GO" id="GO:1990904">
    <property type="term" value="C:ribonucleoprotein complex"/>
    <property type="evidence" value="ECO:0007669"/>
    <property type="project" value="UniProtKB-KW"/>
</dbReference>
<dbReference type="NCBIfam" id="NF004363">
    <property type="entry name" value="PRK05738.2-4"/>
    <property type="match status" value="1"/>
</dbReference>
<evidence type="ECO:0000256" key="4">
    <source>
        <dbReference type="ARBA" id="ARBA00022980"/>
    </source>
</evidence>
<comment type="similarity">
    <text evidence="1 6 7">Belongs to the universal ribosomal protein uL23 family.</text>
</comment>
<dbReference type="PANTHER" id="PTHR11620">
    <property type="entry name" value="60S RIBOSOMAL PROTEIN L23A"/>
    <property type="match status" value="1"/>
</dbReference>
<evidence type="ECO:0000256" key="6">
    <source>
        <dbReference type="HAMAP-Rule" id="MF_01369"/>
    </source>
</evidence>
<evidence type="ECO:0000256" key="1">
    <source>
        <dbReference type="ARBA" id="ARBA00006700"/>
    </source>
</evidence>
<dbReference type="InterPro" id="IPR012677">
    <property type="entry name" value="Nucleotide-bd_a/b_plait_sf"/>
</dbReference>
<comment type="function">
    <text evidence="6">One of the early assembly proteins it binds 23S rRNA. One of the proteins that surrounds the polypeptide exit tunnel on the outside of the ribosome. Forms the main docking site for trigger factor binding to the ribosome.</text>
</comment>
<evidence type="ECO:0000256" key="7">
    <source>
        <dbReference type="RuleBase" id="RU003934"/>
    </source>
</evidence>
<dbReference type="Gene3D" id="3.30.70.330">
    <property type="match status" value="1"/>
</dbReference>
<dbReference type="GO" id="GO:0003735">
    <property type="term" value="F:structural constituent of ribosome"/>
    <property type="evidence" value="ECO:0007669"/>
    <property type="project" value="InterPro"/>
</dbReference>
<sequence length="98" mass="10882">MALSERHYDTILAPWITEKGTLLSEVNQVIFQVPLTATKPEIKEAVEALFKVKVKAVNTIRVQGKTKRFKGVLGKRNDFKKAIITLADGETIDVTTGL</sequence>
<dbReference type="FunFam" id="3.30.70.330:FF:000001">
    <property type="entry name" value="50S ribosomal protein L23"/>
    <property type="match status" value="1"/>
</dbReference>
<dbReference type="RefSeq" id="WP_108985372.1">
    <property type="nucleotide sequence ID" value="NZ_BFBR01000006.1"/>
</dbReference>
<dbReference type="EMBL" id="BFBR01000006">
    <property type="protein sequence ID" value="GBF58521.1"/>
    <property type="molecule type" value="Genomic_DNA"/>
</dbReference>